<comment type="caution">
    <text evidence="2">The sequence shown here is derived from an EMBL/GenBank/DDBJ whole genome shotgun (WGS) entry which is preliminary data.</text>
</comment>
<sequence length="869" mass="98198">MKANLRNRRESTILYSMVQKSKGKSRSGNGSNGRWNKRDPRKRIAAGSPSGSSDIKEYHHETGRDSNSSSEERIRRAVVMHYPAPIPIDSSSSSDFDLQFNVDSNRRTVSTPNLCSNGTDDRVNYEIEGDDVRQYDKEESTDASNKRNKEIKDVPVERSSSFVVTNSEVPIIDISTFNYNAYRHKLIEASLKKHYRNHQPPGDVIFNSIHLNTSDTTLGIRLNEEYDHSFFDFVEEYYDATLGMSKKEMEFLHPLDHFLVKGIRKRETDEKGTDTTNLSSKEADREKEIVDNNYVQRTRLYEKNGNNSKGKVKNFPNQSSDKKDSKKEPSKAEPKESLCESIGSRKDSGWLRKGRHVGAGLVDSNSIRRKLGRTSNVDQVQTRKYVVSKCSNDTVKSVRSKLGSSIVKSDKDSIANVSSVSSSEVDSNRDVMSNNSRDSSVPSSRDRRTTRKLLPWISGNPSVSFNRKYGNNRPETNTFERSKKAKLRSAERTSAFGSRPFSPRPRSANLTLTGKRKTIDDRTKSERIDGLKAVEDYNIKGKGSLRSNSEEKDISSFDVVRPTMPSNFEPSSSISSRLLPKFLGRYENDEGKSRGSLHENVVGKSCSKFSKERDRRSRQESSKMTDNNSDGINPSDVSKEIFKINMNYERNSINRTGEPCERAVGECRTKVLRERLVNSIDDENSSIKNETDRSTDSPNNNNEKPIDYDLGLDILKPKKGMVVSKNFDKTRESVENGNKSLIKMDTSPRSAVVSRDTLVLAKNDSRTRKRSSFDDMTLEKERPIRRELSHADSRVGLAVQTGLKNYIKKLKQLLKNDGNIDSVDLASLSLKDAISPELESILSLSELKELQDLLNITEIKSNLTEQNVV</sequence>
<keyword evidence="3" id="KW-1185">Reference proteome</keyword>
<feature type="compositionally biased region" description="Basic and acidic residues" evidence="1">
    <location>
        <begin position="609"/>
        <end position="623"/>
    </location>
</feature>
<dbReference type="AlphaFoldDB" id="A0ABD2A7J6"/>
<organism evidence="2 3">
    <name type="scientific">Vespula squamosa</name>
    <name type="common">Southern yellow jacket</name>
    <name type="synonym">Wasp</name>
    <dbReference type="NCBI Taxonomy" id="30214"/>
    <lineage>
        <taxon>Eukaryota</taxon>
        <taxon>Metazoa</taxon>
        <taxon>Ecdysozoa</taxon>
        <taxon>Arthropoda</taxon>
        <taxon>Hexapoda</taxon>
        <taxon>Insecta</taxon>
        <taxon>Pterygota</taxon>
        <taxon>Neoptera</taxon>
        <taxon>Endopterygota</taxon>
        <taxon>Hymenoptera</taxon>
        <taxon>Apocrita</taxon>
        <taxon>Aculeata</taxon>
        <taxon>Vespoidea</taxon>
        <taxon>Vespidae</taxon>
        <taxon>Vespinae</taxon>
        <taxon>Vespula</taxon>
    </lineage>
</organism>
<feature type="region of interest" description="Disordered" evidence="1">
    <location>
        <begin position="418"/>
        <end position="452"/>
    </location>
</feature>
<reference evidence="2 3" key="1">
    <citation type="journal article" date="2024" name="Ann. Entomol. Soc. Am.">
        <title>Genomic analyses of the southern and eastern yellowjacket wasps (Hymenoptera: Vespidae) reveal evolutionary signatures of social life.</title>
        <authorList>
            <person name="Catto M.A."/>
            <person name="Caine P.B."/>
            <person name="Orr S.E."/>
            <person name="Hunt B.G."/>
            <person name="Goodisman M.A.D."/>
        </authorList>
    </citation>
    <scope>NUCLEOTIDE SEQUENCE [LARGE SCALE GENOMIC DNA]</scope>
    <source>
        <strain evidence="2">233</strain>
        <tissue evidence="2">Head and thorax</tissue>
    </source>
</reference>
<feature type="compositionally biased region" description="Basic and acidic residues" evidence="1">
    <location>
        <begin position="281"/>
        <end position="290"/>
    </location>
</feature>
<name>A0ABD2A7J6_VESSQ</name>
<feature type="compositionally biased region" description="Basic and acidic residues" evidence="1">
    <location>
        <begin position="54"/>
        <end position="72"/>
    </location>
</feature>
<dbReference type="EMBL" id="JAUDFV010000154">
    <property type="protein sequence ID" value="KAL2716588.1"/>
    <property type="molecule type" value="Genomic_DNA"/>
</dbReference>
<feature type="region of interest" description="Disordered" evidence="1">
    <location>
        <begin position="682"/>
        <end position="708"/>
    </location>
</feature>
<evidence type="ECO:0000313" key="2">
    <source>
        <dbReference type="EMBL" id="KAL2716588.1"/>
    </source>
</evidence>
<gene>
    <name evidence="2" type="ORF">V1478_014264</name>
</gene>
<proteinExistence type="predicted"/>
<dbReference type="Proteomes" id="UP001607302">
    <property type="component" value="Unassembled WGS sequence"/>
</dbReference>
<feature type="region of interest" description="Disordered" evidence="1">
    <location>
        <begin position="604"/>
        <end position="637"/>
    </location>
</feature>
<evidence type="ECO:0000256" key="1">
    <source>
        <dbReference type="SAM" id="MobiDB-lite"/>
    </source>
</evidence>
<feature type="compositionally biased region" description="Polar residues" evidence="1">
    <location>
        <begin position="624"/>
        <end position="636"/>
    </location>
</feature>
<feature type="compositionally biased region" description="Basic and acidic residues" evidence="1">
    <location>
        <begin position="320"/>
        <end position="341"/>
    </location>
</feature>
<evidence type="ECO:0000313" key="3">
    <source>
        <dbReference type="Proteomes" id="UP001607302"/>
    </source>
</evidence>
<accession>A0ABD2A7J6</accession>
<feature type="region of interest" description="Disordered" evidence="1">
    <location>
        <begin position="129"/>
        <end position="152"/>
    </location>
</feature>
<feature type="region of interest" description="Disordered" evidence="1">
    <location>
        <begin position="1"/>
        <end position="72"/>
    </location>
</feature>
<protein>
    <submittedName>
        <fullName evidence="2">Uncharacterized protein</fullName>
    </submittedName>
</protein>
<feature type="compositionally biased region" description="Low complexity" evidence="1">
    <location>
        <begin position="433"/>
        <end position="443"/>
    </location>
</feature>
<feature type="region of interest" description="Disordered" evidence="1">
    <location>
        <begin position="465"/>
        <end position="508"/>
    </location>
</feature>
<feature type="region of interest" description="Disordered" evidence="1">
    <location>
        <begin position="267"/>
        <end position="341"/>
    </location>
</feature>